<dbReference type="Proteomes" id="UP000188342">
    <property type="component" value="Unassembled WGS sequence"/>
</dbReference>
<feature type="domain" description="ABC transporter" evidence="6">
    <location>
        <begin position="9"/>
        <end position="240"/>
    </location>
</feature>
<dbReference type="AlphaFoldDB" id="A0A1R4JBL5"/>
<keyword evidence="8" id="KW-1185">Reference proteome</keyword>
<dbReference type="SUPFAM" id="SSF52540">
    <property type="entry name" value="P-loop containing nucleoside triphosphate hydrolases"/>
    <property type="match status" value="1"/>
</dbReference>
<dbReference type="SMART" id="SM00382">
    <property type="entry name" value="AAA"/>
    <property type="match status" value="1"/>
</dbReference>
<gene>
    <name evidence="7" type="ORF">FM114_06675</name>
</gene>
<organism evidence="7 8">
    <name type="scientific">Luteococcus japonicus LSP_Lj1</name>
    <dbReference type="NCBI Taxonomy" id="1255658"/>
    <lineage>
        <taxon>Bacteria</taxon>
        <taxon>Bacillati</taxon>
        <taxon>Actinomycetota</taxon>
        <taxon>Actinomycetes</taxon>
        <taxon>Propionibacteriales</taxon>
        <taxon>Propionibacteriaceae</taxon>
        <taxon>Luteococcus</taxon>
    </lineage>
</organism>
<keyword evidence="4 7" id="KW-0067">ATP-binding</keyword>
<dbReference type="PANTHER" id="PTHR43335:SF4">
    <property type="entry name" value="ABC TRANSPORTER, ATP-BINDING PROTEIN"/>
    <property type="match status" value="1"/>
</dbReference>
<keyword evidence="2" id="KW-0813">Transport</keyword>
<dbReference type="InterPro" id="IPR017871">
    <property type="entry name" value="ABC_transporter-like_CS"/>
</dbReference>
<feature type="compositionally biased region" description="Polar residues" evidence="5">
    <location>
        <begin position="324"/>
        <end position="334"/>
    </location>
</feature>
<dbReference type="PROSITE" id="PS00211">
    <property type="entry name" value="ABC_TRANSPORTER_1"/>
    <property type="match status" value="1"/>
</dbReference>
<comment type="similarity">
    <text evidence="1">Belongs to the ABC transporter superfamily.</text>
</comment>
<evidence type="ECO:0000256" key="5">
    <source>
        <dbReference type="SAM" id="MobiDB-lite"/>
    </source>
</evidence>
<sequence>MDTLTDLAIDIRGLRKSYRTLRGGQRIAVDSLDLQVPQGGVHGFLGPNGSGKTTTIKMLLGLVRPDRGSMSVLGHPVPDRLPQVIARIGAVVERPRFFPNFSGRLNLELAADAGGLPRARVDRVLDQVGLLARAKDPYRTYSLGMQQRLAVASTLLKDPELLIFDEPTNGLDPAGIHEVRETIRNLGREGRTVLVSSHLLSEVEQMADTVSIIGKGRLLTSGSVVELLGARASRMRIRVDDSTRAAQLLVQNGLQVVPDGTALLVESAGDPARITRLLADEGLYLRELVSVRRDLEAVYLELTDGEGLSPDQGPGIELPPLSRTIASRTTAKES</sequence>
<evidence type="ECO:0000259" key="6">
    <source>
        <dbReference type="PROSITE" id="PS50893"/>
    </source>
</evidence>
<evidence type="ECO:0000313" key="7">
    <source>
        <dbReference type="EMBL" id="SJN29510.1"/>
    </source>
</evidence>
<dbReference type="Gene3D" id="3.40.50.300">
    <property type="entry name" value="P-loop containing nucleotide triphosphate hydrolases"/>
    <property type="match status" value="1"/>
</dbReference>
<accession>A0A1R4JBL5</accession>
<evidence type="ECO:0000313" key="8">
    <source>
        <dbReference type="Proteomes" id="UP000188342"/>
    </source>
</evidence>
<reference evidence="7 8" key="1">
    <citation type="submission" date="2017-02" db="EMBL/GenBank/DDBJ databases">
        <authorList>
            <person name="Peterson S.W."/>
        </authorList>
    </citation>
    <scope>NUCLEOTIDE SEQUENCE [LARGE SCALE GENOMIC DNA]</scope>
    <source>
        <strain evidence="7 8">LSP_Lj1</strain>
    </source>
</reference>
<evidence type="ECO:0000256" key="3">
    <source>
        <dbReference type="ARBA" id="ARBA00022741"/>
    </source>
</evidence>
<dbReference type="GO" id="GO:0005524">
    <property type="term" value="F:ATP binding"/>
    <property type="evidence" value="ECO:0007669"/>
    <property type="project" value="UniProtKB-KW"/>
</dbReference>
<feature type="region of interest" description="Disordered" evidence="5">
    <location>
        <begin position="309"/>
        <end position="334"/>
    </location>
</feature>
<evidence type="ECO:0000256" key="2">
    <source>
        <dbReference type="ARBA" id="ARBA00022448"/>
    </source>
</evidence>
<proteinExistence type="inferred from homology"/>
<dbReference type="PROSITE" id="PS50893">
    <property type="entry name" value="ABC_TRANSPORTER_2"/>
    <property type="match status" value="1"/>
</dbReference>
<dbReference type="EMBL" id="FUKQ01000025">
    <property type="protein sequence ID" value="SJN29510.1"/>
    <property type="molecule type" value="Genomic_DNA"/>
</dbReference>
<dbReference type="InterPro" id="IPR003593">
    <property type="entry name" value="AAA+_ATPase"/>
</dbReference>
<dbReference type="InterPro" id="IPR003439">
    <property type="entry name" value="ABC_transporter-like_ATP-bd"/>
</dbReference>
<keyword evidence="3" id="KW-0547">Nucleotide-binding</keyword>
<dbReference type="PANTHER" id="PTHR43335">
    <property type="entry name" value="ABC TRANSPORTER, ATP-BINDING PROTEIN"/>
    <property type="match status" value="1"/>
</dbReference>
<evidence type="ECO:0000256" key="1">
    <source>
        <dbReference type="ARBA" id="ARBA00005417"/>
    </source>
</evidence>
<dbReference type="InterPro" id="IPR027417">
    <property type="entry name" value="P-loop_NTPase"/>
</dbReference>
<name>A0A1R4JBL5_9ACTN</name>
<evidence type="ECO:0000256" key="4">
    <source>
        <dbReference type="ARBA" id="ARBA00022840"/>
    </source>
</evidence>
<protein>
    <submittedName>
        <fullName evidence="7">Putative ABC transporter ATP-binding protein</fullName>
    </submittedName>
</protein>
<dbReference type="Pfam" id="PF00005">
    <property type="entry name" value="ABC_tran"/>
    <property type="match status" value="1"/>
</dbReference>
<dbReference type="STRING" id="1255658.FM114_06675"/>
<dbReference type="GO" id="GO:0016887">
    <property type="term" value="F:ATP hydrolysis activity"/>
    <property type="evidence" value="ECO:0007669"/>
    <property type="project" value="InterPro"/>
</dbReference>
<dbReference type="RefSeq" id="WP_256763016.1">
    <property type="nucleotide sequence ID" value="NZ_FUKQ01000025.1"/>
</dbReference>